<dbReference type="Gene3D" id="3.30.160.60">
    <property type="entry name" value="Classic Zinc Finger"/>
    <property type="match status" value="1"/>
</dbReference>
<accession>A0A177AZQ3</accession>
<protein>
    <recommendedName>
        <fullName evidence="2">C2H2-type domain-containing protein</fullName>
    </recommendedName>
</protein>
<dbReference type="Pfam" id="PF13912">
    <property type="entry name" value="zf-C2H2_6"/>
    <property type="match status" value="1"/>
</dbReference>
<evidence type="ECO:0000256" key="1">
    <source>
        <dbReference type="PROSITE-ProRule" id="PRU00042"/>
    </source>
</evidence>
<dbReference type="OrthoDB" id="10258692at2759"/>
<name>A0A177AZQ3_9BILA</name>
<dbReference type="AlphaFoldDB" id="A0A177AZQ3"/>
<sequence>MYEPKIQTTTQFYEHCTNNKNIDISENSFQVDKESSLLTTNESSLIDLNESLDFENDEKETEINDIDSTPMQAQATINYLKTTNDNEENIKRIEIAETYSNGIPVKFIYLAIDKNLPQNQSINITHCKVKTELETELELETENSTLNVDSTLEINNLNNFDTISCDEKKVNDKIQQLEDSERCSQDKNDMKIVNKICKNIKMIEKADETKSKTEITTEPSNKFNKKQEKCDINFNDKKIYVMYKNLNVKYFDKSSSQECKKKICIKKDRIECDKIQSSNRKRRYKDTTQNDEKLLKTVIEIIGEQMKKELGSSVSTKKSNLKKNVTQKNIISNKINHKICKNFSSDNITILTENREPRINIKPVKAVHKYVNTSIISNSKTLKLTKNKLLQSEQHISFIPVTNMKQIEWTNKQIVDTKHNIPPLDNLNFNKNNDSILSKQKNIIESLNDNIQKPEFKKKNRNNHRCIKSHLSQANHPIQNVNINSKPVYTTNAKIETDNYCTSDSIYTSQNDEKFDPVEYEKSKYYQQYGEYNQNAGVSNISTPAKYDQSDNHNSNINQSNNACVISLLNSTLNSNECRNGNQFSEFNSINYRKSYNPNWSQNYYDNNSNLNLSNPQNLYQVNNEYIYTGSSTQKYPNNQSNSVQNCVEAEMSNIQNSQNFAYPQNEYEQNHYTQNYVNQTNIYNHHNSNHYISDKQKSKIKTVIANSSPSQHQIPYKDNYVDVYECKVCGKSFKKIKSRNAHMKIHKNQDKKS</sequence>
<dbReference type="EMBL" id="LWCA01000647">
    <property type="protein sequence ID" value="OAF67485.1"/>
    <property type="molecule type" value="Genomic_DNA"/>
</dbReference>
<feature type="domain" description="C2H2-type" evidence="2">
    <location>
        <begin position="725"/>
        <end position="752"/>
    </location>
</feature>
<dbReference type="GO" id="GO:0008270">
    <property type="term" value="F:zinc ion binding"/>
    <property type="evidence" value="ECO:0007669"/>
    <property type="project" value="UniProtKB-KW"/>
</dbReference>
<keyword evidence="1" id="KW-0479">Metal-binding</keyword>
<organism evidence="3 4">
    <name type="scientific">Intoshia linei</name>
    <dbReference type="NCBI Taxonomy" id="1819745"/>
    <lineage>
        <taxon>Eukaryota</taxon>
        <taxon>Metazoa</taxon>
        <taxon>Spiralia</taxon>
        <taxon>Lophotrochozoa</taxon>
        <taxon>Mesozoa</taxon>
        <taxon>Orthonectida</taxon>
        <taxon>Rhopaluridae</taxon>
        <taxon>Intoshia</taxon>
    </lineage>
</organism>
<dbReference type="Proteomes" id="UP000078046">
    <property type="component" value="Unassembled WGS sequence"/>
</dbReference>
<gene>
    <name evidence="3" type="ORF">A3Q56_04764</name>
</gene>
<evidence type="ECO:0000313" key="4">
    <source>
        <dbReference type="Proteomes" id="UP000078046"/>
    </source>
</evidence>
<evidence type="ECO:0000259" key="2">
    <source>
        <dbReference type="PROSITE" id="PS50157"/>
    </source>
</evidence>
<keyword evidence="1" id="KW-0862">Zinc</keyword>
<evidence type="ECO:0000313" key="3">
    <source>
        <dbReference type="EMBL" id="OAF67485.1"/>
    </source>
</evidence>
<reference evidence="3 4" key="1">
    <citation type="submission" date="2016-04" db="EMBL/GenBank/DDBJ databases">
        <title>The genome of Intoshia linei affirms orthonectids as highly simplified spiralians.</title>
        <authorList>
            <person name="Mikhailov K.V."/>
            <person name="Slusarev G.S."/>
            <person name="Nikitin M.A."/>
            <person name="Logacheva M.D."/>
            <person name="Penin A."/>
            <person name="Aleoshin V."/>
            <person name="Panchin Y.V."/>
        </authorList>
    </citation>
    <scope>NUCLEOTIDE SEQUENCE [LARGE SCALE GENOMIC DNA]</scope>
    <source>
        <strain evidence="3">Intl2013</strain>
        <tissue evidence="3">Whole animal</tissue>
    </source>
</reference>
<dbReference type="InterPro" id="IPR036236">
    <property type="entry name" value="Znf_C2H2_sf"/>
</dbReference>
<dbReference type="PROSITE" id="PS00028">
    <property type="entry name" value="ZINC_FINGER_C2H2_1"/>
    <property type="match status" value="1"/>
</dbReference>
<keyword evidence="1" id="KW-0863">Zinc-finger</keyword>
<comment type="caution">
    <text evidence="3">The sequence shown here is derived from an EMBL/GenBank/DDBJ whole genome shotgun (WGS) entry which is preliminary data.</text>
</comment>
<dbReference type="SMART" id="SM00355">
    <property type="entry name" value="ZnF_C2H2"/>
    <property type="match status" value="1"/>
</dbReference>
<dbReference type="SUPFAM" id="SSF57667">
    <property type="entry name" value="beta-beta-alpha zinc fingers"/>
    <property type="match status" value="1"/>
</dbReference>
<dbReference type="InterPro" id="IPR013087">
    <property type="entry name" value="Znf_C2H2_type"/>
</dbReference>
<keyword evidence="4" id="KW-1185">Reference proteome</keyword>
<proteinExistence type="predicted"/>
<dbReference type="PROSITE" id="PS50157">
    <property type="entry name" value="ZINC_FINGER_C2H2_2"/>
    <property type="match status" value="1"/>
</dbReference>